<dbReference type="PROSITE" id="PS51186">
    <property type="entry name" value="GNAT"/>
    <property type="match status" value="1"/>
</dbReference>
<dbReference type="CDD" id="cd04301">
    <property type="entry name" value="NAT_SF"/>
    <property type="match status" value="1"/>
</dbReference>
<sequence length="171" mass="19263">MIEYLEAAPADGPALDAMARTCWEDTFRHSCSAEDMALYLDQAYGPSGALLRHLTDPAHRFRLAKDGDAIAGYAKLSEPWLPDGVAGPRARQLSQLYVARRWQGAGIAQALMDWTIGTARDLGADELLLTVWEENHRAFRFYKRYGFEHIGDYAFQTGNQTDRDLIMRLPL</sequence>
<keyword evidence="1" id="KW-0808">Transferase</keyword>
<accession>A0A0E9ML64</accession>
<keyword evidence="2" id="KW-0012">Acyltransferase</keyword>
<dbReference type="AlphaFoldDB" id="A0A0E9ML64"/>
<protein>
    <recommendedName>
        <fullName evidence="3">N-acetyltransferase domain-containing protein</fullName>
    </recommendedName>
</protein>
<dbReference type="InterPro" id="IPR000182">
    <property type="entry name" value="GNAT_dom"/>
</dbReference>
<organism evidence="4 5">
    <name type="scientific">Sphingomonas changbaiensis NBRC 104936</name>
    <dbReference type="NCBI Taxonomy" id="1219043"/>
    <lineage>
        <taxon>Bacteria</taxon>
        <taxon>Pseudomonadati</taxon>
        <taxon>Pseudomonadota</taxon>
        <taxon>Alphaproteobacteria</taxon>
        <taxon>Sphingomonadales</taxon>
        <taxon>Sphingomonadaceae</taxon>
        <taxon>Sphingomonas</taxon>
    </lineage>
</organism>
<evidence type="ECO:0000313" key="5">
    <source>
        <dbReference type="Proteomes" id="UP000033202"/>
    </source>
</evidence>
<gene>
    <name evidence="4" type="ORF">SCH01S_09_00080</name>
</gene>
<dbReference type="Gene3D" id="3.40.630.30">
    <property type="match status" value="1"/>
</dbReference>
<dbReference type="Proteomes" id="UP000033202">
    <property type="component" value="Unassembled WGS sequence"/>
</dbReference>
<dbReference type="GO" id="GO:0016747">
    <property type="term" value="F:acyltransferase activity, transferring groups other than amino-acyl groups"/>
    <property type="evidence" value="ECO:0007669"/>
    <property type="project" value="InterPro"/>
</dbReference>
<comment type="caution">
    <text evidence="4">The sequence shown here is derived from an EMBL/GenBank/DDBJ whole genome shotgun (WGS) entry which is preliminary data.</text>
</comment>
<dbReference type="RefSeq" id="WP_046347028.1">
    <property type="nucleotide sequence ID" value="NZ_BBWU01000009.1"/>
</dbReference>
<keyword evidence="5" id="KW-1185">Reference proteome</keyword>
<evidence type="ECO:0000256" key="2">
    <source>
        <dbReference type="ARBA" id="ARBA00023315"/>
    </source>
</evidence>
<reference evidence="4 5" key="1">
    <citation type="submission" date="2015-04" db="EMBL/GenBank/DDBJ databases">
        <title>Whole genome shotgun sequence of Sphingomonas changbaiensis NBRC 104936.</title>
        <authorList>
            <person name="Katano-Makiyama Y."/>
            <person name="Hosoyama A."/>
            <person name="Hashimoto M."/>
            <person name="Noguchi M."/>
            <person name="Tsuchikane K."/>
            <person name="Ohji S."/>
            <person name="Yamazoe A."/>
            <person name="Ichikawa N."/>
            <person name="Kimura A."/>
            <person name="Fujita N."/>
        </authorList>
    </citation>
    <scope>NUCLEOTIDE SEQUENCE [LARGE SCALE GENOMIC DNA]</scope>
    <source>
        <strain evidence="4 5">NBRC 104936</strain>
    </source>
</reference>
<proteinExistence type="predicted"/>
<dbReference type="STRING" id="1219043.SCH01S_09_00080"/>
<evidence type="ECO:0000313" key="4">
    <source>
        <dbReference type="EMBL" id="GAO38161.1"/>
    </source>
</evidence>
<dbReference type="Pfam" id="PF00583">
    <property type="entry name" value="Acetyltransf_1"/>
    <property type="match status" value="1"/>
</dbReference>
<dbReference type="InterPro" id="IPR050832">
    <property type="entry name" value="Bact_Acetyltransf"/>
</dbReference>
<name>A0A0E9ML64_9SPHN</name>
<dbReference type="EMBL" id="BBWU01000009">
    <property type="protein sequence ID" value="GAO38161.1"/>
    <property type="molecule type" value="Genomic_DNA"/>
</dbReference>
<feature type="domain" description="N-acetyltransferase" evidence="3">
    <location>
        <begin position="2"/>
        <end position="171"/>
    </location>
</feature>
<dbReference type="SUPFAM" id="SSF55729">
    <property type="entry name" value="Acyl-CoA N-acyltransferases (Nat)"/>
    <property type="match status" value="1"/>
</dbReference>
<dbReference type="PANTHER" id="PTHR43877">
    <property type="entry name" value="AMINOALKYLPHOSPHONATE N-ACETYLTRANSFERASE-RELATED-RELATED"/>
    <property type="match status" value="1"/>
</dbReference>
<dbReference type="InterPro" id="IPR016181">
    <property type="entry name" value="Acyl_CoA_acyltransferase"/>
</dbReference>
<dbReference type="OrthoDB" id="143110at2"/>
<evidence type="ECO:0000256" key="1">
    <source>
        <dbReference type="ARBA" id="ARBA00022679"/>
    </source>
</evidence>
<evidence type="ECO:0000259" key="3">
    <source>
        <dbReference type="PROSITE" id="PS51186"/>
    </source>
</evidence>